<dbReference type="PANTHER" id="PTHR31126:SF48">
    <property type="entry name" value="INOSITOL PHOSPHATASE SIW14"/>
    <property type="match status" value="1"/>
</dbReference>
<accession>R4XNZ7</accession>
<dbReference type="AlphaFoldDB" id="R4XNZ7"/>
<dbReference type="EMBL" id="CAHR02000368">
    <property type="protein sequence ID" value="CCG84985.1"/>
    <property type="molecule type" value="Genomic_DNA"/>
</dbReference>
<sequence length="212" mass="24256">MPGTPKKHKSGAKEDAIQMEWEDVDPDLVLEPPNFAQVEGRLFRSSFPRPSNYRFLDSLHLRTIICLVEDEPLPAQYIDWTKRRGIELIQIGMPGHKEAFRDGIPYELVGEALRLVVNRSRYPMLIHCNRGKHRTGTVVACLRKLKGWHVSRALDEYALYSHPKERATDQAFIQAFEVTELKMHVVRSRMLADLVPEAPPSPFSSMLNLAKA</sequence>
<evidence type="ECO:0000313" key="12">
    <source>
        <dbReference type="Proteomes" id="UP000013776"/>
    </source>
</evidence>
<comment type="catalytic activity">
    <reaction evidence="9">
        <text>6-diphospho-1D-myo-inositol pentakisphosphate + H2O = 1D-myo-inositol hexakisphosphate + phosphate + H(+)</text>
        <dbReference type="Rhea" id="RHEA:79703"/>
        <dbReference type="ChEBI" id="CHEBI:15377"/>
        <dbReference type="ChEBI" id="CHEBI:15378"/>
        <dbReference type="ChEBI" id="CHEBI:43474"/>
        <dbReference type="ChEBI" id="CHEBI:58130"/>
        <dbReference type="ChEBI" id="CHEBI:230534"/>
        <dbReference type="EC" id="3.6.1.52"/>
    </reaction>
    <physiologicalReaction direction="left-to-right" evidence="9">
        <dbReference type="Rhea" id="RHEA:79704"/>
    </physiologicalReaction>
</comment>
<dbReference type="OrthoDB" id="6375174at2759"/>
<proteinExistence type="inferred from homology"/>
<dbReference type="GO" id="GO:0005737">
    <property type="term" value="C:cytoplasm"/>
    <property type="evidence" value="ECO:0007669"/>
    <property type="project" value="UniProtKB-SubCell"/>
</dbReference>
<dbReference type="Gene3D" id="3.90.190.10">
    <property type="entry name" value="Protein tyrosine phosphatase superfamily"/>
    <property type="match status" value="1"/>
</dbReference>
<evidence type="ECO:0000256" key="8">
    <source>
        <dbReference type="ARBA" id="ARBA00047927"/>
    </source>
</evidence>
<gene>
    <name evidence="11" type="ORF">TAPDE_005562</name>
</gene>
<keyword evidence="12" id="KW-1185">Reference proteome</keyword>
<evidence type="ECO:0000256" key="4">
    <source>
        <dbReference type="ARBA" id="ARBA00022801"/>
    </source>
</evidence>
<dbReference type="VEuPathDB" id="FungiDB:TAPDE_005562"/>
<dbReference type="EC" id="3.6.1.52" evidence="2"/>
<evidence type="ECO:0000256" key="5">
    <source>
        <dbReference type="ARBA" id="ARBA00044949"/>
    </source>
</evidence>
<reference evidence="11 12" key="1">
    <citation type="journal article" date="2013" name="MBio">
        <title>Genome sequencing of the plant pathogen Taphrina deformans, the causal agent of peach leaf curl.</title>
        <authorList>
            <person name="Cisse O.H."/>
            <person name="Almeida J.M.G.C.F."/>
            <person name="Fonseca A."/>
            <person name="Kumar A.A."/>
            <person name="Salojaervi J."/>
            <person name="Overmyer K."/>
            <person name="Hauser P.M."/>
            <person name="Pagni M."/>
        </authorList>
    </citation>
    <scope>NUCLEOTIDE SEQUENCE [LARGE SCALE GENOMIC DNA]</scope>
    <source>
        <strain evidence="12">PYCC 5710 / ATCC 11124 / CBS 356.35 / IMI 108563 / JCM 9778 / NBRC 8474</strain>
    </source>
</reference>
<dbReference type="GO" id="GO:0016791">
    <property type="term" value="F:phosphatase activity"/>
    <property type="evidence" value="ECO:0007669"/>
    <property type="project" value="InterPro"/>
</dbReference>
<dbReference type="Pfam" id="PF03162">
    <property type="entry name" value="Y_phosphatase2"/>
    <property type="match status" value="1"/>
</dbReference>
<protein>
    <recommendedName>
        <fullName evidence="2">diphosphoinositol-polyphosphate diphosphatase</fullName>
        <ecNumber evidence="2">3.6.1.52</ecNumber>
    </recommendedName>
</protein>
<dbReference type="PROSITE" id="PS50054">
    <property type="entry name" value="TYR_PHOSPHATASE_DUAL"/>
    <property type="match status" value="1"/>
</dbReference>
<feature type="domain" description="Tyrosine-protein phosphatase" evidence="10">
    <location>
        <begin position="34"/>
        <end position="185"/>
    </location>
</feature>
<evidence type="ECO:0000259" key="10">
    <source>
        <dbReference type="PROSITE" id="PS50054"/>
    </source>
</evidence>
<evidence type="ECO:0000256" key="1">
    <source>
        <dbReference type="ARBA" id="ARBA00004496"/>
    </source>
</evidence>
<evidence type="ECO:0000256" key="6">
    <source>
        <dbReference type="ARBA" id="ARBA00047342"/>
    </source>
</evidence>
<evidence type="ECO:0000256" key="7">
    <source>
        <dbReference type="ARBA" id="ARBA00047562"/>
    </source>
</evidence>
<comment type="similarity">
    <text evidence="5">Belongs to the protein-tyrosine phosphatase family. Atypical dual-specificity phosphatase Siw14-like subfamily.</text>
</comment>
<keyword evidence="3" id="KW-0963">Cytoplasm</keyword>
<dbReference type="PRINTS" id="PR01911">
    <property type="entry name" value="PFDSPHPHTASE"/>
</dbReference>
<evidence type="ECO:0000313" key="11">
    <source>
        <dbReference type="EMBL" id="CCG84985.1"/>
    </source>
</evidence>
<comment type="subcellular location">
    <subcellularLocation>
        <location evidence="1">Cytoplasm</location>
    </subcellularLocation>
</comment>
<dbReference type="GO" id="GO:0052840">
    <property type="term" value="F:inositol diphosphate tetrakisphosphate diphosphatase activity"/>
    <property type="evidence" value="ECO:0007669"/>
    <property type="project" value="TreeGrafter"/>
</dbReference>
<dbReference type="STRING" id="1097556.R4XNZ7"/>
<dbReference type="eggNOG" id="KOG1572">
    <property type="taxonomic scope" value="Eukaryota"/>
</dbReference>
<dbReference type="SUPFAM" id="SSF52799">
    <property type="entry name" value="(Phosphotyrosine protein) phosphatases II"/>
    <property type="match status" value="1"/>
</dbReference>
<evidence type="ECO:0000256" key="9">
    <source>
        <dbReference type="ARBA" id="ARBA00048424"/>
    </source>
</evidence>
<dbReference type="PANTHER" id="PTHR31126">
    <property type="entry name" value="TYROSINE-PROTEIN PHOSPHATASE"/>
    <property type="match status" value="1"/>
</dbReference>
<dbReference type="InterPro" id="IPR020428">
    <property type="entry name" value="PFA-DSPs"/>
</dbReference>
<comment type="catalytic activity">
    <reaction evidence="6">
        <text>5-diphospho-1D-myo-inositol 1,2,3,4,6-pentakisphosphate + H2O = 1D-myo-inositol hexakisphosphate + phosphate + H(+)</text>
        <dbReference type="Rhea" id="RHEA:22384"/>
        <dbReference type="ChEBI" id="CHEBI:15377"/>
        <dbReference type="ChEBI" id="CHEBI:15378"/>
        <dbReference type="ChEBI" id="CHEBI:43474"/>
        <dbReference type="ChEBI" id="CHEBI:58130"/>
        <dbReference type="ChEBI" id="CHEBI:58628"/>
        <dbReference type="EC" id="3.6.1.52"/>
    </reaction>
    <physiologicalReaction direction="left-to-right" evidence="6">
        <dbReference type="Rhea" id="RHEA:22385"/>
    </physiologicalReaction>
</comment>
<dbReference type="FunFam" id="3.90.190.10:FF:000035">
    <property type="entry name" value="Tyrosine phosphatase, putative"/>
    <property type="match status" value="1"/>
</dbReference>
<dbReference type="InterPro" id="IPR016130">
    <property type="entry name" value="Tyr_Pase_AS"/>
</dbReference>
<dbReference type="PROSITE" id="PS00383">
    <property type="entry name" value="TYR_PHOSPHATASE_1"/>
    <property type="match status" value="1"/>
</dbReference>
<dbReference type="InterPro" id="IPR004861">
    <property type="entry name" value="Siw14-like"/>
</dbReference>
<comment type="caution">
    <text evidence="11">The sequence shown here is derived from an EMBL/GenBank/DDBJ whole genome shotgun (WGS) entry which is preliminary data.</text>
</comment>
<comment type="catalytic activity">
    <reaction evidence="8">
        <text>1,5-bis(diphospho)-1D-myo-inositol 2,3,4,6-tetrakisphosphate + H2O = 1-diphospho-1D-myo-inositol 2,3,4,5,6-pentakisphosphate + phosphate + 2 H(+)</text>
        <dbReference type="Rhea" id="RHEA:79699"/>
        <dbReference type="ChEBI" id="CHEBI:15377"/>
        <dbReference type="ChEBI" id="CHEBI:15378"/>
        <dbReference type="ChEBI" id="CHEBI:43474"/>
        <dbReference type="ChEBI" id="CHEBI:74946"/>
        <dbReference type="ChEBI" id="CHEBI:77983"/>
        <dbReference type="EC" id="3.6.1.52"/>
    </reaction>
    <physiologicalReaction direction="left-to-right" evidence="8">
        <dbReference type="Rhea" id="RHEA:79700"/>
    </physiologicalReaction>
</comment>
<dbReference type="Proteomes" id="UP000013776">
    <property type="component" value="Unassembled WGS sequence"/>
</dbReference>
<dbReference type="InterPro" id="IPR020422">
    <property type="entry name" value="TYR_PHOSPHATASE_DUAL_dom"/>
</dbReference>
<name>R4XNZ7_TAPDE</name>
<dbReference type="InterPro" id="IPR029021">
    <property type="entry name" value="Prot-tyrosine_phosphatase-like"/>
</dbReference>
<organism evidence="11 12">
    <name type="scientific">Taphrina deformans (strain PYCC 5710 / ATCC 11124 / CBS 356.35 / IMI 108563 / JCM 9778 / NBRC 8474)</name>
    <name type="common">Peach leaf curl fungus</name>
    <name type="synonym">Lalaria deformans</name>
    <dbReference type="NCBI Taxonomy" id="1097556"/>
    <lineage>
        <taxon>Eukaryota</taxon>
        <taxon>Fungi</taxon>
        <taxon>Dikarya</taxon>
        <taxon>Ascomycota</taxon>
        <taxon>Taphrinomycotina</taxon>
        <taxon>Taphrinomycetes</taxon>
        <taxon>Taphrinales</taxon>
        <taxon>Taphrinaceae</taxon>
        <taxon>Taphrina</taxon>
    </lineage>
</organism>
<evidence type="ECO:0000256" key="2">
    <source>
        <dbReference type="ARBA" id="ARBA00012527"/>
    </source>
</evidence>
<keyword evidence="4" id="KW-0378">Hydrolase</keyword>
<evidence type="ECO:0000256" key="3">
    <source>
        <dbReference type="ARBA" id="ARBA00022490"/>
    </source>
</evidence>
<comment type="catalytic activity">
    <reaction evidence="7">
        <text>3,5-bis(diphospho)-1D-myo-inositol 1,2,4,6-tetrakisphosphate + H2O = 3-diphospho-1D-myo-inositol 1,2,4,5,6-pentakisphosphate + phosphate + 2 H(+)</text>
        <dbReference type="Rhea" id="RHEA:56312"/>
        <dbReference type="ChEBI" id="CHEBI:15377"/>
        <dbReference type="ChEBI" id="CHEBI:15378"/>
        <dbReference type="ChEBI" id="CHEBI:43474"/>
        <dbReference type="ChEBI" id="CHEBI:140372"/>
        <dbReference type="ChEBI" id="CHEBI:140374"/>
        <dbReference type="EC" id="3.6.1.52"/>
    </reaction>
    <physiologicalReaction direction="left-to-right" evidence="7">
        <dbReference type="Rhea" id="RHEA:56313"/>
    </physiologicalReaction>
</comment>